<evidence type="ECO:0000256" key="1">
    <source>
        <dbReference type="ARBA" id="ARBA00022729"/>
    </source>
</evidence>
<accession>A0ABV7TVB8</accession>
<evidence type="ECO:0000313" key="3">
    <source>
        <dbReference type="EMBL" id="MFC3626683.1"/>
    </source>
</evidence>
<sequence>MPKLSSPRMPRLIMTGLGMLALTSWATSGMAAELRVGVAESDAPPIVVLNASRQLAPSLSYDLGQALAAELGVRAQFRLLSRNRVEPSVEGSEVDIICNANPAWFGNAARLGWTRDVYPQVERVVTSNTLPRQIAANLDMAGLRVGVIRGYHYPELEKLWQDGRATRVDHQRLDSVLKALALGAVDAAISSELELAGWARDNAAAAQRIKMQPWVVSTRPTYCAVAPKARHSLARLDRAIASLERKGEILRILQRYQWRPN</sequence>
<dbReference type="SMART" id="SM00062">
    <property type="entry name" value="PBPb"/>
    <property type="match status" value="1"/>
</dbReference>
<name>A0ABV7TVB8_9NEIS</name>
<feature type="domain" description="Solute-binding protein family 3/N-terminal" evidence="2">
    <location>
        <begin position="33"/>
        <end position="259"/>
    </location>
</feature>
<dbReference type="EMBL" id="JBHRYH010000021">
    <property type="protein sequence ID" value="MFC3626683.1"/>
    <property type="molecule type" value="Genomic_DNA"/>
</dbReference>
<comment type="caution">
    <text evidence="3">The sequence shown here is derived from an EMBL/GenBank/DDBJ whole genome shotgun (WGS) entry which is preliminary data.</text>
</comment>
<dbReference type="SUPFAM" id="SSF53850">
    <property type="entry name" value="Periplasmic binding protein-like II"/>
    <property type="match status" value="1"/>
</dbReference>
<dbReference type="RefSeq" id="WP_390279558.1">
    <property type="nucleotide sequence ID" value="NZ_JBHRYH010000021.1"/>
</dbReference>
<dbReference type="PANTHER" id="PTHR35936:SF6">
    <property type="entry name" value="AMINO ACID ABC TRANSPORTER SUBSTRATE-BINDING PAAT FAMILY PROTEIN"/>
    <property type="match status" value="1"/>
</dbReference>
<keyword evidence="1" id="KW-0732">Signal</keyword>
<protein>
    <submittedName>
        <fullName evidence="3">Substrate-binding periplasmic protein</fullName>
    </submittedName>
</protein>
<dbReference type="Pfam" id="PF00497">
    <property type="entry name" value="SBP_bac_3"/>
    <property type="match status" value="1"/>
</dbReference>
<proteinExistence type="predicted"/>
<keyword evidence="4" id="KW-1185">Reference proteome</keyword>
<organism evidence="3 4">
    <name type="scientific">Vogesella amnigena</name>
    <dbReference type="NCBI Taxonomy" id="1507449"/>
    <lineage>
        <taxon>Bacteria</taxon>
        <taxon>Pseudomonadati</taxon>
        <taxon>Pseudomonadota</taxon>
        <taxon>Betaproteobacteria</taxon>
        <taxon>Neisseriales</taxon>
        <taxon>Chromobacteriaceae</taxon>
        <taxon>Vogesella</taxon>
    </lineage>
</organism>
<reference evidence="4" key="1">
    <citation type="journal article" date="2019" name="Int. J. Syst. Evol. Microbiol.">
        <title>The Global Catalogue of Microorganisms (GCM) 10K type strain sequencing project: providing services to taxonomists for standard genome sequencing and annotation.</title>
        <authorList>
            <consortium name="The Broad Institute Genomics Platform"/>
            <consortium name="The Broad Institute Genome Sequencing Center for Infectious Disease"/>
            <person name="Wu L."/>
            <person name="Ma J."/>
        </authorList>
    </citation>
    <scope>NUCLEOTIDE SEQUENCE [LARGE SCALE GENOMIC DNA]</scope>
    <source>
        <strain evidence="4">KCTC 42195</strain>
    </source>
</reference>
<dbReference type="PANTHER" id="PTHR35936">
    <property type="entry name" value="MEMBRANE-BOUND LYTIC MUREIN TRANSGLYCOSYLASE F"/>
    <property type="match status" value="1"/>
</dbReference>
<evidence type="ECO:0000313" key="4">
    <source>
        <dbReference type="Proteomes" id="UP001595636"/>
    </source>
</evidence>
<gene>
    <name evidence="3" type="ORF">ACFOKJ_11175</name>
</gene>
<evidence type="ECO:0000259" key="2">
    <source>
        <dbReference type="SMART" id="SM00062"/>
    </source>
</evidence>
<dbReference type="Gene3D" id="3.40.190.10">
    <property type="entry name" value="Periplasmic binding protein-like II"/>
    <property type="match status" value="2"/>
</dbReference>
<dbReference type="Proteomes" id="UP001595636">
    <property type="component" value="Unassembled WGS sequence"/>
</dbReference>
<dbReference type="InterPro" id="IPR001638">
    <property type="entry name" value="Solute-binding_3/MltF_N"/>
</dbReference>